<accession>A0A5B7HXZ3</accession>
<dbReference type="Proteomes" id="UP000324222">
    <property type="component" value="Unassembled WGS sequence"/>
</dbReference>
<reference evidence="2 3" key="1">
    <citation type="submission" date="2019-05" db="EMBL/GenBank/DDBJ databases">
        <title>Another draft genome of Portunus trituberculatus and its Hox gene families provides insights of decapod evolution.</title>
        <authorList>
            <person name="Jeong J.-H."/>
            <person name="Song I."/>
            <person name="Kim S."/>
            <person name="Choi T."/>
            <person name="Kim D."/>
            <person name="Ryu S."/>
            <person name="Kim W."/>
        </authorList>
    </citation>
    <scope>NUCLEOTIDE SEQUENCE [LARGE SCALE GENOMIC DNA]</scope>
    <source>
        <tissue evidence="2">Muscle</tissue>
    </source>
</reference>
<dbReference type="InterPro" id="IPR012971">
    <property type="entry name" value="NOG2_N_dom"/>
</dbReference>
<gene>
    <name evidence="2" type="primary">Gnl2</name>
    <name evidence="2" type="ORF">E2C01_071802</name>
</gene>
<comment type="caution">
    <text evidence="2">The sequence shown here is derived from an EMBL/GenBank/DDBJ whole genome shotgun (WGS) entry which is preliminary data.</text>
</comment>
<name>A0A5B7HXZ3_PORTR</name>
<keyword evidence="3" id="KW-1185">Reference proteome</keyword>
<dbReference type="AlphaFoldDB" id="A0A5B7HXZ3"/>
<feature type="domain" description="Nucleolar GTP-binding protein 2 N-terminal" evidence="1">
    <location>
        <begin position="1"/>
        <end position="74"/>
    </location>
</feature>
<evidence type="ECO:0000313" key="2">
    <source>
        <dbReference type="EMBL" id="MPC77350.1"/>
    </source>
</evidence>
<evidence type="ECO:0000313" key="3">
    <source>
        <dbReference type="Proteomes" id="UP000324222"/>
    </source>
</evidence>
<dbReference type="OrthoDB" id="444945at2759"/>
<evidence type="ECO:0000259" key="1">
    <source>
        <dbReference type="Pfam" id="PF08153"/>
    </source>
</evidence>
<dbReference type="Pfam" id="PF08153">
    <property type="entry name" value="NGP1NT"/>
    <property type="match status" value="1"/>
</dbReference>
<proteinExistence type="predicted"/>
<sequence>MGKVMKDPYKVVMRKTALPISLLNETAKNTRVHILDTEPYSSVFGAKKTRKRPNLKVGDLAQYAKVVEEASENYDAEKDNDLVRPEPDSHELPPEWFMKVSCAGMLQCLMF</sequence>
<organism evidence="2 3">
    <name type="scientific">Portunus trituberculatus</name>
    <name type="common">Swimming crab</name>
    <name type="synonym">Neptunus trituberculatus</name>
    <dbReference type="NCBI Taxonomy" id="210409"/>
    <lineage>
        <taxon>Eukaryota</taxon>
        <taxon>Metazoa</taxon>
        <taxon>Ecdysozoa</taxon>
        <taxon>Arthropoda</taxon>
        <taxon>Crustacea</taxon>
        <taxon>Multicrustacea</taxon>
        <taxon>Malacostraca</taxon>
        <taxon>Eumalacostraca</taxon>
        <taxon>Eucarida</taxon>
        <taxon>Decapoda</taxon>
        <taxon>Pleocyemata</taxon>
        <taxon>Brachyura</taxon>
        <taxon>Eubrachyura</taxon>
        <taxon>Portunoidea</taxon>
        <taxon>Portunidae</taxon>
        <taxon>Portuninae</taxon>
        <taxon>Portunus</taxon>
    </lineage>
</organism>
<dbReference type="EMBL" id="VSRR010045659">
    <property type="protein sequence ID" value="MPC77350.1"/>
    <property type="molecule type" value="Genomic_DNA"/>
</dbReference>
<protein>
    <submittedName>
        <fullName evidence="2">Nucleolar GTP-binding protein 2</fullName>
    </submittedName>
</protein>